<dbReference type="SUPFAM" id="SSF50978">
    <property type="entry name" value="WD40 repeat-like"/>
    <property type="match status" value="4"/>
</dbReference>
<dbReference type="SUPFAM" id="SSF52540">
    <property type="entry name" value="P-loop containing nucleoside triphosphate hydrolases"/>
    <property type="match status" value="1"/>
</dbReference>
<dbReference type="EMBL" id="JBHSIU010000037">
    <property type="protein sequence ID" value="MFC5001590.1"/>
    <property type="molecule type" value="Genomic_DNA"/>
</dbReference>
<dbReference type="PANTHER" id="PTHR19848:SF7">
    <property type="entry name" value="F-BOX AND WD-40 DOMAIN PROTEIN 7"/>
    <property type="match status" value="1"/>
</dbReference>
<feature type="repeat" description="WD" evidence="3">
    <location>
        <begin position="1122"/>
        <end position="1165"/>
    </location>
</feature>
<dbReference type="PROSITE" id="PS00678">
    <property type="entry name" value="WD_REPEATS_1"/>
    <property type="match status" value="9"/>
</dbReference>
<feature type="repeat" description="WD" evidence="3">
    <location>
        <begin position="1474"/>
        <end position="1509"/>
    </location>
</feature>
<dbReference type="Pfam" id="PF00656">
    <property type="entry name" value="Peptidase_C14"/>
    <property type="match status" value="1"/>
</dbReference>
<accession>A0ABV9VYW3</accession>
<keyword evidence="2" id="KW-0677">Repeat</keyword>
<feature type="repeat" description="WD" evidence="3">
    <location>
        <begin position="1386"/>
        <end position="1427"/>
    </location>
</feature>
<keyword evidence="1 3" id="KW-0853">WD repeat</keyword>
<feature type="repeat" description="WD" evidence="3">
    <location>
        <begin position="1606"/>
        <end position="1646"/>
    </location>
</feature>
<evidence type="ECO:0000313" key="5">
    <source>
        <dbReference type="EMBL" id="MFC5001590.1"/>
    </source>
</evidence>
<evidence type="ECO:0000313" key="6">
    <source>
        <dbReference type="Proteomes" id="UP001595912"/>
    </source>
</evidence>
<feature type="repeat" description="WD" evidence="3">
    <location>
        <begin position="1252"/>
        <end position="1295"/>
    </location>
</feature>
<proteinExistence type="predicted"/>
<feature type="repeat" description="WD" evidence="3">
    <location>
        <begin position="897"/>
        <end position="940"/>
    </location>
</feature>
<feature type="repeat" description="WD" evidence="3">
    <location>
        <begin position="1429"/>
        <end position="1463"/>
    </location>
</feature>
<dbReference type="SMART" id="SM00320">
    <property type="entry name" value="WD40"/>
    <property type="match status" value="19"/>
</dbReference>
<dbReference type="InterPro" id="IPR029030">
    <property type="entry name" value="Caspase-like_dom_sf"/>
</dbReference>
<dbReference type="PROSITE" id="PS50082">
    <property type="entry name" value="WD_REPEATS_2"/>
    <property type="match status" value="15"/>
</dbReference>
<feature type="repeat" description="WD" evidence="3">
    <location>
        <begin position="1208"/>
        <end position="1243"/>
    </location>
</feature>
<keyword evidence="6" id="KW-1185">Reference proteome</keyword>
<evidence type="ECO:0000256" key="2">
    <source>
        <dbReference type="ARBA" id="ARBA00022737"/>
    </source>
</evidence>
<dbReference type="SUPFAM" id="SSF52129">
    <property type="entry name" value="Caspase-like"/>
    <property type="match status" value="1"/>
</dbReference>
<comment type="caution">
    <text evidence="5">The sequence shown here is derived from an EMBL/GenBank/DDBJ whole genome shotgun (WGS) entry which is preliminary data.</text>
</comment>
<dbReference type="PANTHER" id="PTHR19848">
    <property type="entry name" value="WD40 REPEAT PROTEIN"/>
    <property type="match status" value="1"/>
</dbReference>
<dbReference type="RefSeq" id="WP_380118817.1">
    <property type="nucleotide sequence ID" value="NZ_JBHSIU010000037.1"/>
</dbReference>
<dbReference type="InterPro" id="IPR001680">
    <property type="entry name" value="WD40_rpt"/>
</dbReference>
<feature type="repeat" description="WD" evidence="3">
    <location>
        <begin position="1167"/>
        <end position="1197"/>
    </location>
</feature>
<dbReference type="InterPro" id="IPR019775">
    <property type="entry name" value="WD40_repeat_CS"/>
</dbReference>
<dbReference type="Gene3D" id="3.40.50.1460">
    <property type="match status" value="1"/>
</dbReference>
<gene>
    <name evidence="5" type="ORF">ACFPIJ_27610</name>
</gene>
<organism evidence="5 6">
    <name type="scientific">Dactylosporangium cerinum</name>
    <dbReference type="NCBI Taxonomy" id="1434730"/>
    <lineage>
        <taxon>Bacteria</taxon>
        <taxon>Bacillati</taxon>
        <taxon>Actinomycetota</taxon>
        <taxon>Actinomycetes</taxon>
        <taxon>Micromonosporales</taxon>
        <taxon>Micromonosporaceae</taxon>
        <taxon>Dactylosporangium</taxon>
    </lineage>
</organism>
<dbReference type="SMART" id="SM00382">
    <property type="entry name" value="AAA"/>
    <property type="match status" value="1"/>
</dbReference>
<feature type="repeat" description="WD" evidence="3">
    <location>
        <begin position="811"/>
        <end position="850"/>
    </location>
</feature>
<dbReference type="PROSITE" id="PS50294">
    <property type="entry name" value="WD_REPEATS_REGION"/>
    <property type="match status" value="9"/>
</dbReference>
<protein>
    <submittedName>
        <fullName evidence="5">Caspase family protein</fullName>
    </submittedName>
</protein>
<dbReference type="InterPro" id="IPR020472">
    <property type="entry name" value="WD40_PAC1"/>
</dbReference>
<reference evidence="6" key="1">
    <citation type="journal article" date="2019" name="Int. J. Syst. Evol. Microbiol.">
        <title>The Global Catalogue of Microorganisms (GCM) 10K type strain sequencing project: providing services to taxonomists for standard genome sequencing and annotation.</title>
        <authorList>
            <consortium name="The Broad Institute Genomics Platform"/>
            <consortium name="The Broad Institute Genome Sequencing Center for Infectious Disease"/>
            <person name="Wu L."/>
            <person name="Ma J."/>
        </authorList>
    </citation>
    <scope>NUCLEOTIDE SEQUENCE [LARGE SCALE GENOMIC DNA]</scope>
    <source>
        <strain evidence="6">CGMCC 4.7152</strain>
    </source>
</reference>
<feature type="domain" description="AAA+ ATPase" evidence="4">
    <location>
        <begin position="317"/>
        <end position="596"/>
    </location>
</feature>
<dbReference type="InterPro" id="IPR036322">
    <property type="entry name" value="WD40_repeat_dom_sf"/>
</dbReference>
<dbReference type="InterPro" id="IPR015943">
    <property type="entry name" value="WD40/YVTN_repeat-like_dom_sf"/>
</dbReference>
<feature type="repeat" description="WD" evidence="3">
    <location>
        <begin position="1032"/>
        <end position="1069"/>
    </location>
</feature>
<evidence type="ECO:0000256" key="1">
    <source>
        <dbReference type="ARBA" id="ARBA00022574"/>
    </source>
</evidence>
<dbReference type="Gene3D" id="2.130.10.10">
    <property type="entry name" value="YVTN repeat-like/Quinoprotein amine dehydrogenase"/>
    <property type="match status" value="5"/>
</dbReference>
<dbReference type="InterPro" id="IPR011600">
    <property type="entry name" value="Pept_C14_caspase"/>
</dbReference>
<feature type="repeat" description="WD" evidence="3">
    <location>
        <begin position="987"/>
        <end position="1030"/>
    </location>
</feature>
<feature type="repeat" description="WD" evidence="3">
    <location>
        <begin position="1297"/>
        <end position="1340"/>
    </location>
</feature>
<dbReference type="CDD" id="cd00200">
    <property type="entry name" value="WD40"/>
    <property type="match status" value="3"/>
</dbReference>
<dbReference type="PRINTS" id="PR00320">
    <property type="entry name" value="GPROTEINBRPT"/>
</dbReference>
<dbReference type="Proteomes" id="UP001595912">
    <property type="component" value="Unassembled WGS sequence"/>
</dbReference>
<evidence type="ECO:0000259" key="4">
    <source>
        <dbReference type="SMART" id="SM00382"/>
    </source>
</evidence>
<dbReference type="InterPro" id="IPR027417">
    <property type="entry name" value="P-loop_NTPase"/>
</dbReference>
<name>A0ABV9VYW3_9ACTN</name>
<sequence>MSDGVADTVRRFLLTGVYSHYHFEPTWDRPELADDLTTMVALFTGEFGYTHVPLLGLDATWLQTKDALRDFATSPDRRPDDYVVLYLAGHGEVIPVGQTGVEHILLPSDATGIDLRRRAVKSADLAEWLLADTEIRRLLLIVDACYSGHGALDFASSALASLGRPHRFDGEDSGGTGVIVITASRPAERAVAGAFTAGFARAVRHQATAGHGPEDLSIDAVLSVLRADPAVPASQTATWSLLLGEGSIPYFLPNPRREASLVPLDLAEQARQWQARLVEEHKRADELRTRFLPKSAGFLGRTAALTRLTSWLRDQSQTDSVMVTGNPGSGKTAVLGLLAALSDESQRPTVSTSGITGADLPDPGAIDAAVYAGGLTTTAVLTGIAAAAGMPQLDPDPAALDEYVVRLLAALAERPGLLTVLIDALDEADDPTQLVETVIRPLTGRGIGKVRFLLATRREILDRFGRNWQRQYGLVDLDSPDYSDQGSISVLIRRTLLGQVQTAGASAEESPFATAEPNVLDGVVTAVAEVARSSFFVATIVAATQARLALTNGLPDHHDRAWLDSLPRQSGEAMRDDLRTRLGDRFRDAMELLLPLAYARGVGLPWEDIWVLLANALHHGRAYTNDDLAWLRYRAGSYVVEGGVVESRSLYRLFHQSLADYMRGGRDRNADETIIFRALRDHVPSRPDGRPNWQAAHPYLRLHLAQHAETAGLADELTTDPGYLAVADQAHLLAALDHSVSDAAQTVAAAYRRAAPALRRYPKKDHISYLGLAARYVGAKDLAAHADAEDQDGSWSPRWASWRQNRHHQRLDGHTGWVNALVPAGPLLVSASDDATVRLWDLTLGTEARSPLLGHVGAVNIVVAADDGGRQVLVSAGDDATIRVWDPADGTAIGKPLTGHTAWIRGLATAVVRQRRIIVSAGDDGTLRLWDLASGESHGQPMEGHSGPIRTVGVIDVEGTPVAVSAGDDATLRRWNLATGVGIGEPMTGHTGPAWPVAVAYSDGVPLAVSGSYDTTLRVWDLRSGTAVGQPLAGHTGAVWAVAIGELRGRPVIVSGGADATVRVWDLESHIPIGGALTGHGDWVNAVTTTEVDGRPVIVSGSADNSLRVWELTDESGPADPFVGHAGPMRALAVTRLGDQPIVVTGSDDTTVRLWDQLTGRPIGEALLGHTDWVRVVAASSSVIASGSDDGTIRLWDGHTRAPLGPPLTGHQGSVWSVVLWNDAGHIALASAGADATVIIWDVAASMPRHIMRGHVGPVRSVSTVIRQGRRVVVSAGDDGLIRTWDSATGEPVGEPLAGHDGVVWSTATAVANGVPVVVTGGQDATVRTWDLDKGECLTIRTHPDQECIRSVATAAAGGRLFALAGGDGRSVTVCDALGSDGEALTIRHSAAVWSVGAAEGSTVAVTVGQDNSVRTWDLTSGVPVGDSYVGHAGPVWAVAVGRDSGGPVALTGSADSTIRVWERFTGSPAGEPLRGHEGPVRTISVVTGDGQQTVVSGGDAGDIRFWSLTGETPPSRPRTGHSGAVLASAPVTVAGRPHVLTGGTDAVVRLWPVTDPVECRAVLRGHSGSVYAITSGTGGVFSGDADGTILAWTGLDSDQPHGESLLGHTAAVRALALVSATALASVSDDGTLRLWNLTTREPTVIFSDPVRQVQGLCALPPRTLAEGSRLAIAAGDLVTVLSPGNWNTTHVIDAGTRVLAVASDGEDGILITTELGVAAIQLR</sequence>
<feature type="repeat" description="WD" evidence="3">
    <location>
        <begin position="1077"/>
        <end position="1112"/>
    </location>
</feature>
<dbReference type="InterPro" id="IPR003593">
    <property type="entry name" value="AAA+_ATPase"/>
</dbReference>
<evidence type="ECO:0000256" key="3">
    <source>
        <dbReference type="PROSITE-ProRule" id="PRU00221"/>
    </source>
</evidence>
<dbReference type="InterPro" id="IPR041664">
    <property type="entry name" value="AAA_16"/>
</dbReference>
<dbReference type="Pfam" id="PF13191">
    <property type="entry name" value="AAA_16"/>
    <property type="match status" value="1"/>
</dbReference>
<dbReference type="Pfam" id="PF00400">
    <property type="entry name" value="WD40"/>
    <property type="match status" value="13"/>
</dbReference>
<feature type="repeat" description="WD" evidence="3">
    <location>
        <begin position="852"/>
        <end position="895"/>
    </location>
</feature>